<evidence type="ECO:0000313" key="2">
    <source>
        <dbReference type="EMBL" id="KAF9792922.1"/>
    </source>
</evidence>
<feature type="region of interest" description="Disordered" evidence="1">
    <location>
        <begin position="420"/>
        <end position="470"/>
    </location>
</feature>
<name>A0A9P6HSN4_9AGAM</name>
<dbReference type="AlphaFoldDB" id="A0A9P6HSN4"/>
<feature type="compositionally biased region" description="Polar residues" evidence="1">
    <location>
        <begin position="369"/>
        <end position="388"/>
    </location>
</feature>
<feature type="region of interest" description="Disordered" evidence="1">
    <location>
        <begin position="505"/>
        <end position="540"/>
    </location>
</feature>
<feature type="compositionally biased region" description="Low complexity" evidence="1">
    <location>
        <begin position="343"/>
        <end position="361"/>
    </location>
</feature>
<reference evidence="2" key="2">
    <citation type="submission" date="2020-11" db="EMBL/GenBank/DDBJ databases">
        <authorList>
            <consortium name="DOE Joint Genome Institute"/>
            <person name="Kuo A."/>
            <person name="Miyauchi S."/>
            <person name="Kiss E."/>
            <person name="Drula E."/>
            <person name="Kohler A."/>
            <person name="Sanchez-Garcia M."/>
            <person name="Andreopoulos B."/>
            <person name="Barry K.W."/>
            <person name="Bonito G."/>
            <person name="Buee M."/>
            <person name="Carver A."/>
            <person name="Chen C."/>
            <person name="Cichocki N."/>
            <person name="Clum A."/>
            <person name="Culley D."/>
            <person name="Crous P.W."/>
            <person name="Fauchery L."/>
            <person name="Girlanda M."/>
            <person name="Hayes R."/>
            <person name="Keri Z."/>
            <person name="Labutti K."/>
            <person name="Lipzen A."/>
            <person name="Lombard V."/>
            <person name="Magnuson J."/>
            <person name="Maillard F."/>
            <person name="Morin E."/>
            <person name="Murat C."/>
            <person name="Nolan M."/>
            <person name="Ohm R."/>
            <person name="Pangilinan J."/>
            <person name="Pereira M."/>
            <person name="Perotto S."/>
            <person name="Peter M."/>
            <person name="Riley R."/>
            <person name="Sitrit Y."/>
            <person name="Stielow B."/>
            <person name="Szollosi G."/>
            <person name="Zifcakova L."/>
            <person name="Stursova M."/>
            <person name="Spatafora J.W."/>
            <person name="Tedersoo L."/>
            <person name="Vaario L.-M."/>
            <person name="Yamada A."/>
            <person name="Yan M."/>
            <person name="Wang P."/>
            <person name="Xu J."/>
            <person name="Bruns T."/>
            <person name="Baldrian P."/>
            <person name="Vilgalys R."/>
            <person name="Henrissat B."/>
            <person name="Grigoriev I.V."/>
            <person name="Hibbett D."/>
            <person name="Nagy L.G."/>
            <person name="Martin F.M."/>
        </authorList>
    </citation>
    <scope>NUCLEOTIDE SEQUENCE</scope>
    <source>
        <strain evidence="2">UH-Tt-Lm1</strain>
    </source>
</reference>
<feature type="region of interest" description="Disordered" evidence="1">
    <location>
        <begin position="1"/>
        <end position="145"/>
    </location>
</feature>
<accession>A0A9P6HSN4</accession>
<feature type="compositionally biased region" description="Low complexity" evidence="1">
    <location>
        <begin position="13"/>
        <end position="47"/>
    </location>
</feature>
<reference evidence="2" key="1">
    <citation type="journal article" date="2020" name="Nat. Commun.">
        <title>Large-scale genome sequencing of mycorrhizal fungi provides insights into the early evolution of symbiotic traits.</title>
        <authorList>
            <person name="Miyauchi S."/>
            <person name="Kiss E."/>
            <person name="Kuo A."/>
            <person name="Drula E."/>
            <person name="Kohler A."/>
            <person name="Sanchez-Garcia M."/>
            <person name="Morin E."/>
            <person name="Andreopoulos B."/>
            <person name="Barry K.W."/>
            <person name="Bonito G."/>
            <person name="Buee M."/>
            <person name="Carver A."/>
            <person name="Chen C."/>
            <person name="Cichocki N."/>
            <person name="Clum A."/>
            <person name="Culley D."/>
            <person name="Crous P.W."/>
            <person name="Fauchery L."/>
            <person name="Girlanda M."/>
            <person name="Hayes R.D."/>
            <person name="Keri Z."/>
            <person name="LaButti K."/>
            <person name="Lipzen A."/>
            <person name="Lombard V."/>
            <person name="Magnuson J."/>
            <person name="Maillard F."/>
            <person name="Murat C."/>
            <person name="Nolan M."/>
            <person name="Ohm R.A."/>
            <person name="Pangilinan J."/>
            <person name="Pereira M.F."/>
            <person name="Perotto S."/>
            <person name="Peter M."/>
            <person name="Pfister S."/>
            <person name="Riley R."/>
            <person name="Sitrit Y."/>
            <person name="Stielow J.B."/>
            <person name="Szollosi G."/>
            <person name="Zifcakova L."/>
            <person name="Stursova M."/>
            <person name="Spatafora J.W."/>
            <person name="Tedersoo L."/>
            <person name="Vaario L.M."/>
            <person name="Yamada A."/>
            <person name="Yan M."/>
            <person name="Wang P."/>
            <person name="Xu J."/>
            <person name="Bruns T."/>
            <person name="Baldrian P."/>
            <person name="Vilgalys R."/>
            <person name="Dunand C."/>
            <person name="Henrissat B."/>
            <person name="Grigoriev I.V."/>
            <person name="Hibbett D."/>
            <person name="Nagy L.G."/>
            <person name="Martin F.M."/>
        </authorList>
    </citation>
    <scope>NUCLEOTIDE SEQUENCE</scope>
    <source>
        <strain evidence="2">UH-Tt-Lm1</strain>
    </source>
</reference>
<evidence type="ECO:0000313" key="3">
    <source>
        <dbReference type="Proteomes" id="UP000736335"/>
    </source>
</evidence>
<sequence>MDTGRRESEHSSARSLLASLTLPRPSTSLTPLRPSAPYYRPQWSSSPPTSPSFGPPSSPDTRHSSRRAYRLPSFKETFGRISFDSRLSDDEVPPSSDLGYTQSEYDYSDPGTPDDRLPSVPIDSPPPEDISFDRPQRAHRLSVSSEHEEVAILGLLDLRTRPRVSSFASDRSAPDLVTTISPETENETTMFPMTPDRSSTDLVDYRRVKIEEVVVMNDGEMPSDSRPFDIGQVCPSDEPPEPEIISQVPPVSDPIDEIHEDPQRLTRPQQEVAKAAASPISTLPATGSEKVQEDDIPSLHTDTCDEDPISTVPGAVPASPVATGSALSTPQTPKRSMSRSRSRSLSPSLLSSPLTCLSSSPIREKETRQSSPESDFTDVESTCKPTKASTKRRSIVEADIRSSKKSRLETISVDFADDIKAEEQPASKPRRKAGKKSARSSPSPCPDSSPPVSMDVTATPNAADSGSTDQGLMGMVVEALAMTRASSMDVESIRKIVVVWDSTVAKDGAHQGTAEGDSPRGSRLRSQSGIFGVGPIQWQG</sequence>
<dbReference type="Proteomes" id="UP000736335">
    <property type="component" value="Unassembled WGS sequence"/>
</dbReference>
<feature type="compositionally biased region" description="Basic and acidic residues" evidence="1">
    <location>
        <begin position="1"/>
        <end position="12"/>
    </location>
</feature>
<gene>
    <name evidence="2" type="ORF">BJ322DRAFT_86895</name>
</gene>
<protein>
    <submittedName>
        <fullName evidence="2">Uncharacterized protein</fullName>
    </submittedName>
</protein>
<keyword evidence="3" id="KW-1185">Reference proteome</keyword>
<proteinExistence type="predicted"/>
<feature type="compositionally biased region" description="Basic residues" evidence="1">
    <location>
        <begin position="428"/>
        <end position="438"/>
    </location>
</feature>
<feature type="compositionally biased region" description="Pro residues" evidence="1">
    <location>
        <begin position="48"/>
        <end position="58"/>
    </location>
</feature>
<evidence type="ECO:0000256" key="1">
    <source>
        <dbReference type="SAM" id="MobiDB-lite"/>
    </source>
</evidence>
<comment type="caution">
    <text evidence="2">The sequence shown here is derived from an EMBL/GenBank/DDBJ whole genome shotgun (WGS) entry which is preliminary data.</text>
</comment>
<feature type="compositionally biased region" description="Polar residues" evidence="1">
    <location>
        <begin position="456"/>
        <end position="470"/>
    </location>
</feature>
<organism evidence="2 3">
    <name type="scientific">Thelephora terrestris</name>
    <dbReference type="NCBI Taxonomy" id="56493"/>
    <lineage>
        <taxon>Eukaryota</taxon>
        <taxon>Fungi</taxon>
        <taxon>Dikarya</taxon>
        <taxon>Basidiomycota</taxon>
        <taxon>Agaricomycotina</taxon>
        <taxon>Agaricomycetes</taxon>
        <taxon>Thelephorales</taxon>
        <taxon>Thelephoraceae</taxon>
        <taxon>Thelephora</taxon>
    </lineage>
</organism>
<feature type="compositionally biased region" description="Basic and acidic residues" evidence="1">
    <location>
        <begin position="394"/>
        <end position="403"/>
    </location>
</feature>
<feature type="region of interest" description="Disordered" evidence="1">
    <location>
        <begin position="219"/>
        <end position="403"/>
    </location>
</feature>
<dbReference type="EMBL" id="WIUZ02000001">
    <property type="protein sequence ID" value="KAF9792922.1"/>
    <property type="molecule type" value="Genomic_DNA"/>
</dbReference>